<dbReference type="SMR" id="B4MVQ5"/>
<dbReference type="OMA" id="KFEFHFA"/>
<dbReference type="KEGG" id="dwi:6642807"/>
<dbReference type="SMART" id="SM00700">
    <property type="entry name" value="JHBP"/>
    <property type="match status" value="1"/>
</dbReference>
<evidence type="ECO:0000256" key="1">
    <source>
        <dbReference type="SAM" id="SignalP"/>
    </source>
</evidence>
<proteinExistence type="predicted"/>
<dbReference type="OrthoDB" id="6370791at2759"/>
<dbReference type="HOGENOM" id="CLU_084586_0_0_1"/>
<keyword evidence="3" id="KW-1185">Reference proteome</keyword>
<dbReference type="InParanoid" id="B4MVQ5"/>
<dbReference type="Gene3D" id="3.15.10.30">
    <property type="entry name" value="Haemolymph juvenile hormone binding protein"/>
    <property type="match status" value="1"/>
</dbReference>
<reference evidence="2 3" key="1">
    <citation type="journal article" date="2007" name="Nature">
        <title>Evolution of genes and genomes on the Drosophila phylogeny.</title>
        <authorList>
            <consortium name="Drosophila 12 Genomes Consortium"/>
            <person name="Clark A.G."/>
            <person name="Eisen M.B."/>
            <person name="Smith D.R."/>
            <person name="Bergman C.M."/>
            <person name="Oliver B."/>
            <person name="Markow T.A."/>
            <person name="Kaufman T.C."/>
            <person name="Kellis M."/>
            <person name="Gelbart W."/>
            <person name="Iyer V.N."/>
            <person name="Pollard D.A."/>
            <person name="Sackton T.B."/>
            <person name="Larracuente A.M."/>
            <person name="Singh N.D."/>
            <person name="Abad J.P."/>
            <person name="Abt D.N."/>
            <person name="Adryan B."/>
            <person name="Aguade M."/>
            <person name="Akashi H."/>
            <person name="Anderson W.W."/>
            <person name="Aquadro C.F."/>
            <person name="Ardell D.H."/>
            <person name="Arguello R."/>
            <person name="Artieri C.G."/>
            <person name="Barbash D.A."/>
            <person name="Barker D."/>
            <person name="Barsanti P."/>
            <person name="Batterham P."/>
            <person name="Batzoglou S."/>
            <person name="Begun D."/>
            <person name="Bhutkar A."/>
            <person name="Blanco E."/>
            <person name="Bosak S.A."/>
            <person name="Bradley R.K."/>
            <person name="Brand A.D."/>
            <person name="Brent M.R."/>
            <person name="Brooks A.N."/>
            <person name="Brown R.H."/>
            <person name="Butlin R.K."/>
            <person name="Caggese C."/>
            <person name="Calvi B.R."/>
            <person name="Bernardo de Carvalho A."/>
            <person name="Caspi A."/>
            <person name="Castrezana S."/>
            <person name="Celniker S.E."/>
            <person name="Chang J.L."/>
            <person name="Chapple C."/>
            <person name="Chatterji S."/>
            <person name="Chinwalla A."/>
            <person name="Civetta A."/>
            <person name="Clifton S.W."/>
            <person name="Comeron J.M."/>
            <person name="Costello J.C."/>
            <person name="Coyne J.A."/>
            <person name="Daub J."/>
            <person name="David R.G."/>
            <person name="Delcher A.L."/>
            <person name="Delehaunty K."/>
            <person name="Do C.B."/>
            <person name="Ebling H."/>
            <person name="Edwards K."/>
            <person name="Eickbush T."/>
            <person name="Evans J.D."/>
            <person name="Filipski A."/>
            <person name="Findeiss S."/>
            <person name="Freyhult E."/>
            <person name="Fulton L."/>
            <person name="Fulton R."/>
            <person name="Garcia A.C."/>
            <person name="Gardiner A."/>
            <person name="Garfield D.A."/>
            <person name="Garvin B.E."/>
            <person name="Gibson G."/>
            <person name="Gilbert D."/>
            <person name="Gnerre S."/>
            <person name="Godfrey J."/>
            <person name="Good R."/>
            <person name="Gotea V."/>
            <person name="Gravely B."/>
            <person name="Greenberg A.J."/>
            <person name="Griffiths-Jones S."/>
            <person name="Gross S."/>
            <person name="Guigo R."/>
            <person name="Gustafson E.A."/>
            <person name="Haerty W."/>
            <person name="Hahn M.W."/>
            <person name="Halligan D.L."/>
            <person name="Halpern A.L."/>
            <person name="Halter G.M."/>
            <person name="Han M.V."/>
            <person name="Heger A."/>
            <person name="Hillier L."/>
            <person name="Hinrichs A.S."/>
            <person name="Holmes I."/>
            <person name="Hoskins R.A."/>
            <person name="Hubisz M.J."/>
            <person name="Hultmark D."/>
            <person name="Huntley M.A."/>
            <person name="Jaffe D.B."/>
            <person name="Jagadeeshan S."/>
            <person name="Jeck W.R."/>
            <person name="Johnson J."/>
            <person name="Jones C.D."/>
            <person name="Jordan W.C."/>
            <person name="Karpen G.H."/>
            <person name="Kataoka E."/>
            <person name="Keightley P.D."/>
            <person name="Kheradpour P."/>
            <person name="Kirkness E.F."/>
            <person name="Koerich L.B."/>
            <person name="Kristiansen K."/>
            <person name="Kudrna D."/>
            <person name="Kulathinal R.J."/>
            <person name="Kumar S."/>
            <person name="Kwok R."/>
            <person name="Lander E."/>
            <person name="Langley C.H."/>
            <person name="Lapoint R."/>
            <person name="Lazzaro B.P."/>
            <person name="Lee S.J."/>
            <person name="Levesque L."/>
            <person name="Li R."/>
            <person name="Lin C.F."/>
            <person name="Lin M.F."/>
            <person name="Lindblad-Toh K."/>
            <person name="Llopart A."/>
            <person name="Long M."/>
            <person name="Low L."/>
            <person name="Lozovsky E."/>
            <person name="Lu J."/>
            <person name="Luo M."/>
            <person name="Machado C.A."/>
            <person name="Makalowski W."/>
            <person name="Marzo M."/>
            <person name="Matsuda M."/>
            <person name="Matzkin L."/>
            <person name="McAllister B."/>
            <person name="McBride C.S."/>
            <person name="McKernan B."/>
            <person name="McKernan K."/>
            <person name="Mendez-Lago M."/>
            <person name="Minx P."/>
            <person name="Mollenhauer M.U."/>
            <person name="Montooth K."/>
            <person name="Mount S.M."/>
            <person name="Mu X."/>
            <person name="Myers E."/>
            <person name="Negre B."/>
            <person name="Newfeld S."/>
            <person name="Nielsen R."/>
            <person name="Noor M.A."/>
            <person name="O'Grady P."/>
            <person name="Pachter L."/>
            <person name="Papaceit M."/>
            <person name="Parisi M.J."/>
            <person name="Parisi M."/>
            <person name="Parts L."/>
            <person name="Pedersen J.S."/>
            <person name="Pesole G."/>
            <person name="Phillippy A.M."/>
            <person name="Ponting C.P."/>
            <person name="Pop M."/>
            <person name="Porcelli D."/>
            <person name="Powell J.R."/>
            <person name="Prohaska S."/>
            <person name="Pruitt K."/>
            <person name="Puig M."/>
            <person name="Quesneville H."/>
            <person name="Ram K.R."/>
            <person name="Rand D."/>
            <person name="Rasmussen M.D."/>
            <person name="Reed L.K."/>
            <person name="Reenan R."/>
            <person name="Reily A."/>
            <person name="Remington K.A."/>
            <person name="Rieger T.T."/>
            <person name="Ritchie M.G."/>
            <person name="Robin C."/>
            <person name="Rogers Y.H."/>
            <person name="Rohde C."/>
            <person name="Rozas J."/>
            <person name="Rubenfield M.J."/>
            <person name="Ruiz A."/>
            <person name="Russo S."/>
            <person name="Salzberg S.L."/>
            <person name="Sanchez-Gracia A."/>
            <person name="Saranga D.J."/>
            <person name="Sato H."/>
            <person name="Schaeffer S.W."/>
            <person name="Schatz M.C."/>
            <person name="Schlenke T."/>
            <person name="Schwartz R."/>
            <person name="Segarra C."/>
            <person name="Singh R.S."/>
            <person name="Sirot L."/>
            <person name="Sirota M."/>
            <person name="Sisneros N.B."/>
            <person name="Smith C.D."/>
            <person name="Smith T.F."/>
            <person name="Spieth J."/>
            <person name="Stage D.E."/>
            <person name="Stark A."/>
            <person name="Stephan W."/>
            <person name="Strausberg R.L."/>
            <person name="Strempel S."/>
            <person name="Sturgill D."/>
            <person name="Sutton G."/>
            <person name="Sutton G.G."/>
            <person name="Tao W."/>
            <person name="Teichmann S."/>
            <person name="Tobari Y.N."/>
            <person name="Tomimura Y."/>
            <person name="Tsolas J.M."/>
            <person name="Valente V.L."/>
            <person name="Venter E."/>
            <person name="Venter J.C."/>
            <person name="Vicario S."/>
            <person name="Vieira F.G."/>
            <person name="Vilella A.J."/>
            <person name="Villasante A."/>
            <person name="Walenz B."/>
            <person name="Wang J."/>
            <person name="Wasserman M."/>
            <person name="Watts T."/>
            <person name="Wilson D."/>
            <person name="Wilson R.K."/>
            <person name="Wing R.A."/>
            <person name="Wolfner M.F."/>
            <person name="Wong A."/>
            <person name="Wong G.K."/>
            <person name="Wu C.I."/>
            <person name="Wu G."/>
            <person name="Yamamoto D."/>
            <person name="Yang H.P."/>
            <person name="Yang S.P."/>
            <person name="Yorke J.A."/>
            <person name="Yoshida K."/>
            <person name="Zdobnov E."/>
            <person name="Zhang P."/>
            <person name="Zhang Y."/>
            <person name="Zimin A.V."/>
            <person name="Baldwin J."/>
            <person name="Abdouelleil A."/>
            <person name="Abdulkadir J."/>
            <person name="Abebe A."/>
            <person name="Abera B."/>
            <person name="Abreu J."/>
            <person name="Acer S.C."/>
            <person name="Aftuck L."/>
            <person name="Alexander A."/>
            <person name="An P."/>
            <person name="Anderson E."/>
            <person name="Anderson S."/>
            <person name="Arachi H."/>
            <person name="Azer M."/>
            <person name="Bachantsang P."/>
            <person name="Barry A."/>
            <person name="Bayul T."/>
            <person name="Berlin A."/>
            <person name="Bessette D."/>
            <person name="Bloom T."/>
            <person name="Blye J."/>
            <person name="Boguslavskiy L."/>
            <person name="Bonnet C."/>
            <person name="Boukhgalter B."/>
            <person name="Bourzgui I."/>
            <person name="Brown A."/>
            <person name="Cahill P."/>
            <person name="Channer S."/>
            <person name="Cheshatsang Y."/>
            <person name="Chuda L."/>
            <person name="Citroen M."/>
            <person name="Collymore A."/>
            <person name="Cooke P."/>
            <person name="Costello M."/>
            <person name="D'Aco K."/>
            <person name="Daza R."/>
            <person name="De Haan G."/>
            <person name="DeGray S."/>
            <person name="DeMaso C."/>
            <person name="Dhargay N."/>
            <person name="Dooley K."/>
            <person name="Dooley E."/>
            <person name="Doricent M."/>
            <person name="Dorje P."/>
            <person name="Dorjee K."/>
            <person name="Dupes A."/>
            <person name="Elong R."/>
            <person name="Falk J."/>
            <person name="Farina A."/>
            <person name="Faro S."/>
            <person name="Ferguson D."/>
            <person name="Fisher S."/>
            <person name="Foley C.D."/>
            <person name="Franke A."/>
            <person name="Friedrich D."/>
            <person name="Gadbois L."/>
            <person name="Gearin G."/>
            <person name="Gearin C.R."/>
            <person name="Giannoukos G."/>
            <person name="Goode T."/>
            <person name="Graham J."/>
            <person name="Grandbois E."/>
            <person name="Grewal S."/>
            <person name="Gyaltsen K."/>
            <person name="Hafez N."/>
            <person name="Hagos B."/>
            <person name="Hall J."/>
            <person name="Henson C."/>
            <person name="Hollinger A."/>
            <person name="Honan T."/>
            <person name="Huard M.D."/>
            <person name="Hughes L."/>
            <person name="Hurhula B."/>
            <person name="Husby M.E."/>
            <person name="Kamat A."/>
            <person name="Kanga B."/>
            <person name="Kashin S."/>
            <person name="Khazanovich D."/>
            <person name="Kisner P."/>
            <person name="Lance K."/>
            <person name="Lara M."/>
            <person name="Lee W."/>
            <person name="Lennon N."/>
            <person name="Letendre F."/>
            <person name="LeVine R."/>
            <person name="Lipovsky A."/>
            <person name="Liu X."/>
            <person name="Liu J."/>
            <person name="Liu S."/>
            <person name="Lokyitsang T."/>
            <person name="Lokyitsang Y."/>
            <person name="Lubonja R."/>
            <person name="Lui A."/>
            <person name="MacDonald P."/>
            <person name="Magnisalis V."/>
            <person name="Maru K."/>
            <person name="Matthews C."/>
            <person name="McCusker W."/>
            <person name="McDonough S."/>
            <person name="Mehta T."/>
            <person name="Meldrim J."/>
            <person name="Meneus L."/>
            <person name="Mihai O."/>
            <person name="Mihalev A."/>
            <person name="Mihova T."/>
            <person name="Mittelman R."/>
            <person name="Mlenga V."/>
            <person name="Montmayeur A."/>
            <person name="Mulrain L."/>
            <person name="Navidi A."/>
            <person name="Naylor J."/>
            <person name="Negash T."/>
            <person name="Nguyen T."/>
            <person name="Nguyen N."/>
            <person name="Nicol R."/>
            <person name="Norbu C."/>
            <person name="Norbu N."/>
            <person name="Novod N."/>
            <person name="O'Neill B."/>
            <person name="Osman S."/>
            <person name="Markiewicz E."/>
            <person name="Oyono O.L."/>
            <person name="Patti C."/>
            <person name="Phunkhang P."/>
            <person name="Pierre F."/>
            <person name="Priest M."/>
            <person name="Raghuraman S."/>
            <person name="Rege F."/>
            <person name="Reyes R."/>
            <person name="Rise C."/>
            <person name="Rogov P."/>
            <person name="Ross K."/>
            <person name="Ryan E."/>
            <person name="Settipalli S."/>
            <person name="Shea T."/>
            <person name="Sherpa N."/>
            <person name="Shi L."/>
            <person name="Shih D."/>
            <person name="Sparrow T."/>
            <person name="Spaulding J."/>
            <person name="Stalker J."/>
            <person name="Stange-Thomann N."/>
            <person name="Stavropoulos S."/>
            <person name="Stone C."/>
            <person name="Strader C."/>
            <person name="Tesfaye S."/>
            <person name="Thomson T."/>
            <person name="Thoulutsang Y."/>
            <person name="Thoulutsang D."/>
            <person name="Topham K."/>
            <person name="Topping I."/>
            <person name="Tsamla T."/>
            <person name="Vassiliev H."/>
            <person name="Vo A."/>
            <person name="Wangchuk T."/>
            <person name="Wangdi T."/>
            <person name="Weiand M."/>
            <person name="Wilkinson J."/>
            <person name="Wilson A."/>
            <person name="Yadav S."/>
            <person name="Young G."/>
            <person name="Yu Q."/>
            <person name="Zembek L."/>
            <person name="Zhong D."/>
            <person name="Zimmer A."/>
            <person name="Zwirko Z."/>
            <person name="Jaffe D.B."/>
            <person name="Alvarez P."/>
            <person name="Brockman W."/>
            <person name="Butler J."/>
            <person name="Chin C."/>
            <person name="Gnerre S."/>
            <person name="Grabherr M."/>
            <person name="Kleber M."/>
            <person name="Mauceli E."/>
            <person name="MacCallum I."/>
        </authorList>
    </citation>
    <scope>NUCLEOTIDE SEQUENCE [LARGE SCALE GENOMIC DNA]</scope>
    <source>
        <strain evidence="3">Tucson 14030-0811.24</strain>
    </source>
</reference>
<name>B4MVQ5_DROWI</name>
<dbReference type="PhylomeDB" id="B4MVQ5"/>
<dbReference type="PROSITE" id="PS51257">
    <property type="entry name" value="PROKAR_LIPOPROTEIN"/>
    <property type="match status" value="1"/>
</dbReference>
<dbReference type="AlphaFoldDB" id="B4MVQ5"/>
<dbReference type="STRING" id="7260.B4MVQ5"/>
<gene>
    <name evidence="2" type="primary">Dwil\GK15117</name>
    <name evidence="2" type="ORF">Dwil_GK15117</name>
</gene>
<dbReference type="InterPro" id="IPR010562">
    <property type="entry name" value="Haemolymph_juvenile_hormone-bd"/>
</dbReference>
<feature type="chain" id="PRO_5002818712" evidence="1">
    <location>
        <begin position="18"/>
        <end position="242"/>
    </location>
</feature>
<organism evidence="2 3">
    <name type="scientific">Drosophila willistoni</name>
    <name type="common">Fruit fly</name>
    <dbReference type="NCBI Taxonomy" id="7260"/>
    <lineage>
        <taxon>Eukaryota</taxon>
        <taxon>Metazoa</taxon>
        <taxon>Ecdysozoa</taxon>
        <taxon>Arthropoda</taxon>
        <taxon>Hexapoda</taxon>
        <taxon>Insecta</taxon>
        <taxon>Pterygota</taxon>
        <taxon>Neoptera</taxon>
        <taxon>Endopterygota</taxon>
        <taxon>Diptera</taxon>
        <taxon>Brachycera</taxon>
        <taxon>Muscomorpha</taxon>
        <taxon>Ephydroidea</taxon>
        <taxon>Drosophilidae</taxon>
        <taxon>Drosophila</taxon>
        <taxon>Sophophora</taxon>
    </lineage>
</organism>
<dbReference type="Pfam" id="PF06585">
    <property type="entry name" value="JHBP"/>
    <property type="match status" value="1"/>
</dbReference>
<keyword evidence="1" id="KW-0732">Signal</keyword>
<evidence type="ECO:0000313" key="2">
    <source>
        <dbReference type="EMBL" id="EDW75775.1"/>
    </source>
</evidence>
<dbReference type="InterPro" id="IPR038606">
    <property type="entry name" value="To_sf"/>
</dbReference>
<dbReference type="PANTHER" id="PTHR20993:SF0">
    <property type="entry name" value="GH07914P"/>
    <property type="match status" value="1"/>
</dbReference>
<dbReference type="PANTHER" id="PTHR20993">
    <property type="entry name" value="GH07914P"/>
    <property type="match status" value="1"/>
</dbReference>
<dbReference type="Proteomes" id="UP000007798">
    <property type="component" value="Unassembled WGS sequence"/>
</dbReference>
<accession>B4MVQ5</accession>
<feature type="signal peptide" evidence="1">
    <location>
        <begin position="1"/>
        <end position="17"/>
    </location>
</feature>
<sequence>MKFLALFLIALLASCHGAEVAESLAAQERSVSSNIVDGLEALKIVMENGSEKHNIPVVSPLKLEHRQFSFSTGELSANGEVQDFTLEGLSAYDIVVMKTNLILSRIDYELNFPSLNLTTQYKADVGSGYRMEREGGAFLALEDLNISGRISYSLGVISGELSVKSINVYVKVGKVVSEIENLSKYRILNDKLNEIIVEFITLSINDNTDWVANYINELLTPMCNNLIDGRSLSDILGLLTNL</sequence>
<dbReference type="EMBL" id="CH963857">
    <property type="protein sequence ID" value="EDW75775.1"/>
    <property type="molecule type" value="Genomic_DNA"/>
</dbReference>
<protein>
    <submittedName>
        <fullName evidence="2">Uncharacterized protein</fullName>
    </submittedName>
</protein>
<dbReference type="eggNOG" id="ENOG502SB1B">
    <property type="taxonomic scope" value="Eukaryota"/>
</dbReference>
<evidence type="ECO:0000313" key="3">
    <source>
        <dbReference type="Proteomes" id="UP000007798"/>
    </source>
</evidence>